<evidence type="ECO:0000313" key="2">
    <source>
        <dbReference type="Proteomes" id="UP001497516"/>
    </source>
</evidence>
<sequence>MLKATFDKLLLVRSFISQGSASSAVLAIIKRLFRSSHTSMADSNHGKLFTMLGSMDWYIHAFTIALASSHARDIVSMTNGLSELPSMNEILFFKTMMFALK</sequence>
<evidence type="ECO:0008006" key="3">
    <source>
        <dbReference type="Google" id="ProtNLM"/>
    </source>
</evidence>
<gene>
    <name evidence="1" type="ORF">LTRI10_LOCUS28537</name>
</gene>
<accession>A0AAV2ENT3</accession>
<dbReference type="Proteomes" id="UP001497516">
    <property type="component" value="Chromosome 5"/>
</dbReference>
<organism evidence="1 2">
    <name type="scientific">Linum trigynum</name>
    <dbReference type="NCBI Taxonomy" id="586398"/>
    <lineage>
        <taxon>Eukaryota</taxon>
        <taxon>Viridiplantae</taxon>
        <taxon>Streptophyta</taxon>
        <taxon>Embryophyta</taxon>
        <taxon>Tracheophyta</taxon>
        <taxon>Spermatophyta</taxon>
        <taxon>Magnoliopsida</taxon>
        <taxon>eudicotyledons</taxon>
        <taxon>Gunneridae</taxon>
        <taxon>Pentapetalae</taxon>
        <taxon>rosids</taxon>
        <taxon>fabids</taxon>
        <taxon>Malpighiales</taxon>
        <taxon>Linaceae</taxon>
        <taxon>Linum</taxon>
    </lineage>
</organism>
<evidence type="ECO:0000313" key="1">
    <source>
        <dbReference type="EMBL" id="CAL1387559.1"/>
    </source>
</evidence>
<reference evidence="1 2" key="1">
    <citation type="submission" date="2024-04" db="EMBL/GenBank/DDBJ databases">
        <authorList>
            <person name="Fracassetti M."/>
        </authorList>
    </citation>
    <scope>NUCLEOTIDE SEQUENCE [LARGE SCALE GENOMIC DNA]</scope>
</reference>
<dbReference type="AlphaFoldDB" id="A0AAV2ENT3"/>
<proteinExistence type="predicted"/>
<name>A0AAV2ENT3_9ROSI</name>
<keyword evidence="2" id="KW-1185">Reference proteome</keyword>
<dbReference type="EMBL" id="OZ034818">
    <property type="protein sequence ID" value="CAL1387559.1"/>
    <property type="molecule type" value="Genomic_DNA"/>
</dbReference>
<protein>
    <recommendedName>
        <fullName evidence="3">NADH dehydrogenase subunit 5</fullName>
    </recommendedName>
</protein>